<evidence type="ECO:0000256" key="1">
    <source>
        <dbReference type="SAM" id="MobiDB-lite"/>
    </source>
</evidence>
<evidence type="ECO:0000313" key="2">
    <source>
        <dbReference type="EMBL" id="QHU33033.1"/>
    </source>
</evidence>
<protein>
    <submittedName>
        <fullName evidence="2">Uncharacterized protein</fullName>
    </submittedName>
</protein>
<reference evidence="2" key="1">
    <citation type="journal article" date="2020" name="Nature">
        <title>Giant virus diversity and host interactions through global metagenomics.</title>
        <authorList>
            <person name="Schulz F."/>
            <person name="Roux S."/>
            <person name="Paez-Espino D."/>
            <person name="Jungbluth S."/>
            <person name="Walsh D.A."/>
            <person name="Denef V.J."/>
            <person name="McMahon K.D."/>
            <person name="Konstantinidis K.T."/>
            <person name="Eloe-Fadrosh E.A."/>
            <person name="Kyrpides N.C."/>
            <person name="Woyke T."/>
        </authorList>
    </citation>
    <scope>NUCLEOTIDE SEQUENCE</scope>
    <source>
        <strain evidence="2">GVMAG-S-1014582-52</strain>
    </source>
</reference>
<name>A0A6C0LRJ6_9ZZZZ</name>
<dbReference type="AlphaFoldDB" id="A0A6C0LRJ6"/>
<accession>A0A6C0LRJ6</accession>
<sequence length="192" mass="22299">MSDKNVYRLINPYIDGKMDTIIRSKNSFNAGKHLYNSLSKYFTNHVENFFMTIQNVETKELTHFKINETKRNSNNIDFHMNRIDENLPNSIEKSLIENVDKLSSQTGGKKKYKYNKYDDSSDSDSDSSTSSNSSSSENRLISPINKFIYFSLPYYKLNLVGLNNSDLNSIFMPVFSWPINPTVEIRLDLYKI</sequence>
<feature type="compositionally biased region" description="Low complexity" evidence="1">
    <location>
        <begin position="126"/>
        <end position="136"/>
    </location>
</feature>
<proteinExistence type="predicted"/>
<feature type="region of interest" description="Disordered" evidence="1">
    <location>
        <begin position="106"/>
        <end position="138"/>
    </location>
</feature>
<dbReference type="EMBL" id="MN740556">
    <property type="protein sequence ID" value="QHU33033.1"/>
    <property type="molecule type" value="Genomic_DNA"/>
</dbReference>
<organism evidence="2">
    <name type="scientific">viral metagenome</name>
    <dbReference type="NCBI Taxonomy" id="1070528"/>
    <lineage>
        <taxon>unclassified sequences</taxon>
        <taxon>metagenomes</taxon>
        <taxon>organismal metagenomes</taxon>
    </lineage>
</organism>